<name>W3XGW7_PESFW</name>
<feature type="chain" id="PRO_5004835079" evidence="2">
    <location>
        <begin position="20"/>
        <end position="196"/>
    </location>
</feature>
<gene>
    <name evidence="3" type="ORF">PFICI_02496</name>
</gene>
<accession>W3XGW7</accession>
<evidence type="ECO:0000256" key="1">
    <source>
        <dbReference type="SAM" id="MobiDB-lite"/>
    </source>
</evidence>
<dbReference type="KEGG" id="pfy:PFICI_02496"/>
<feature type="region of interest" description="Disordered" evidence="1">
    <location>
        <begin position="115"/>
        <end position="168"/>
    </location>
</feature>
<dbReference type="eggNOG" id="ENOG502SQMT">
    <property type="taxonomic scope" value="Eukaryota"/>
</dbReference>
<dbReference type="STRING" id="1229662.W3XGW7"/>
<sequence length="196" mass="19393">MYTSTLTVLLLVAARSVYAEGCATHTYGSCADGIVHWYDPDDGQICDPLDCGGGRAPVKTTVPCCAAYVGTASCNTEPSYMPCFTARSTSSSPISTAQDTQVTTTTTTNAAVTTTAANESGSGSQATVAPTGSSGSGSDVTPTVTTAATSTVTNGGSLTTSSTDSSSVSVATGAAGHVHHNPFMALVGAAFGVALL</sequence>
<feature type="signal peptide" evidence="2">
    <location>
        <begin position="1"/>
        <end position="19"/>
    </location>
</feature>
<organism evidence="3 4">
    <name type="scientific">Pestalotiopsis fici (strain W106-1 / CGMCC3.15140)</name>
    <dbReference type="NCBI Taxonomy" id="1229662"/>
    <lineage>
        <taxon>Eukaryota</taxon>
        <taxon>Fungi</taxon>
        <taxon>Dikarya</taxon>
        <taxon>Ascomycota</taxon>
        <taxon>Pezizomycotina</taxon>
        <taxon>Sordariomycetes</taxon>
        <taxon>Xylariomycetidae</taxon>
        <taxon>Amphisphaeriales</taxon>
        <taxon>Sporocadaceae</taxon>
        <taxon>Pestalotiopsis</taxon>
    </lineage>
</organism>
<feature type="compositionally biased region" description="Low complexity" evidence="1">
    <location>
        <begin position="140"/>
        <end position="168"/>
    </location>
</feature>
<dbReference type="EMBL" id="KI912110">
    <property type="protein sequence ID" value="ETS84471.1"/>
    <property type="molecule type" value="Genomic_DNA"/>
</dbReference>
<dbReference type="OrthoDB" id="3942074at2759"/>
<protein>
    <submittedName>
        <fullName evidence="3">Uncharacterized protein</fullName>
    </submittedName>
</protein>
<keyword evidence="2" id="KW-0732">Signal</keyword>
<dbReference type="GeneID" id="19267509"/>
<dbReference type="OMA" id="LSCWKPS"/>
<evidence type="ECO:0000313" key="4">
    <source>
        <dbReference type="Proteomes" id="UP000030651"/>
    </source>
</evidence>
<reference evidence="4" key="1">
    <citation type="journal article" date="2015" name="BMC Genomics">
        <title>Genomic and transcriptomic analysis of the endophytic fungus Pestalotiopsis fici reveals its lifestyle and high potential for synthesis of natural products.</title>
        <authorList>
            <person name="Wang X."/>
            <person name="Zhang X."/>
            <person name="Liu L."/>
            <person name="Xiang M."/>
            <person name="Wang W."/>
            <person name="Sun X."/>
            <person name="Che Y."/>
            <person name="Guo L."/>
            <person name="Liu G."/>
            <person name="Guo L."/>
            <person name="Wang C."/>
            <person name="Yin W.B."/>
            <person name="Stadler M."/>
            <person name="Zhang X."/>
            <person name="Liu X."/>
        </authorList>
    </citation>
    <scope>NUCLEOTIDE SEQUENCE [LARGE SCALE GENOMIC DNA]</scope>
    <source>
        <strain evidence="4">W106-1 / CGMCC3.15140</strain>
    </source>
</reference>
<dbReference type="AlphaFoldDB" id="W3XGW7"/>
<evidence type="ECO:0000256" key="2">
    <source>
        <dbReference type="SAM" id="SignalP"/>
    </source>
</evidence>
<dbReference type="RefSeq" id="XP_007829268.1">
    <property type="nucleotide sequence ID" value="XM_007831077.1"/>
</dbReference>
<dbReference type="Proteomes" id="UP000030651">
    <property type="component" value="Unassembled WGS sequence"/>
</dbReference>
<dbReference type="HOGENOM" id="CLU_086099_2_0_1"/>
<dbReference type="InParanoid" id="W3XGW7"/>
<keyword evidence="4" id="KW-1185">Reference proteome</keyword>
<proteinExistence type="predicted"/>
<feature type="compositionally biased region" description="Polar residues" evidence="1">
    <location>
        <begin position="119"/>
        <end position="139"/>
    </location>
</feature>
<evidence type="ECO:0000313" key="3">
    <source>
        <dbReference type="EMBL" id="ETS84471.1"/>
    </source>
</evidence>